<dbReference type="Gene3D" id="1.10.10.10">
    <property type="entry name" value="Winged helix-like DNA-binding domain superfamily/Winged helix DNA-binding domain"/>
    <property type="match status" value="1"/>
</dbReference>
<evidence type="ECO:0000259" key="4">
    <source>
        <dbReference type="PROSITE" id="PS50987"/>
    </source>
</evidence>
<sequence length="101" mass="11501">MDILEVFKALSNPVRLTIVQKLKEPKKHFPVADQLVDADQEGVCVSIIQETSGLSQSTVSSYLATLHRAGIIQSRRIGPWTYYKRNEENIQIFMKQLAEQI</sequence>
<reference evidence="5 6" key="1">
    <citation type="submission" date="2016-10" db="EMBL/GenBank/DDBJ databases">
        <authorList>
            <person name="de Groot N.N."/>
        </authorList>
    </citation>
    <scope>NUCLEOTIDE SEQUENCE [LARGE SCALE GENOMIC DNA]</scope>
    <source>
        <strain evidence="5">MBHS1</strain>
    </source>
</reference>
<organism evidence="5 6">
    <name type="scientific">Candidatus Venteria ishoeyi</name>
    <dbReference type="NCBI Taxonomy" id="1899563"/>
    <lineage>
        <taxon>Bacteria</taxon>
        <taxon>Pseudomonadati</taxon>
        <taxon>Pseudomonadota</taxon>
        <taxon>Gammaproteobacteria</taxon>
        <taxon>Thiotrichales</taxon>
        <taxon>Thiotrichaceae</taxon>
        <taxon>Venteria</taxon>
    </lineage>
</organism>
<keyword evidence="3" id="KW-0804">Transcription</keyword>
<dbReference type="AlphaFoldDB" id="A0A1H6FHX8"/>
<dbReference type="PANTHER" id="PTHR33154:SF33">
    <property type="entry name" value="TRANSCRIPTIONAL REPRESSOR SDPR"/>
    <property type="match status" value="1"/>
</dbReference>
<evidence type="ECO:0000256" key="3">
    <source>
        <dbReference type="ARBA" id="ARBA00023163"/>
    </source>
</evidence>
<proteinExistence type="predicted"/>
<dbReference type="InterPro" id="IPR005471">
    <property type="entry name" value="Tscrpt_reg_IclR_N"/>
</dbReference>
<dbReference type="Proteomes" id="UP000236724">
    <property type="component" value="Unassembled WGS sequence"/>
</dbReference>
<accession>A0A1H6FHX8</accession>
<evidence type="ECO:0000313" key="5">
    <source>
        <dbReference type="EMBL" id="SEH08746.1"/>
    </source>
</evidence>
<evidence type="ECO:0000256" key="1">
    <source>
        <dbReference type="ARBA" id="ARBA00023015"/>
    </source>
</evidence>
<dbReference type="SUPFAM" id="SSF46785">
    <property type="entry name" value="Winged helix' DNA-binding domain"/>
    <property type="match status" value="1"/>
</dbReference>
<dbReference type="GO" id="GO:0003700">
    <property type="term" value="F:DNA-binding transcription factor activity"/>
    <property type="evidence" value="ECO:0007669"/>
    <property type="project" value="InterPro"/>
</dbReference>
<keyword evidence="1" id="KW-0805">Transcription regulation</keyword>
<dbReference type="InterPro" id="IPR011991">
    <property type="entry name" value="ArsR-like_HTH"/>
</dbReference>
<name>A0A1H6FHX8_9GAMM</name>
<dbReference type="GO" id="GO:0003677">
    <property type="term" value="F:DNA binding"/>
    <property type="evidence" value="ECO:0007669"/>
    <property type="project" value="UniProtKB-KW"/>
</dbReference>
<evidence type="ECO:0000256" key="2">
    <source>
        <dbReference type="ARBA" id="ARBA00023125"/>
    </source>
</evidence>
<dbReference type="InterPro" id="IPR036388">
    <property type="entry name" value="WH-like_DNA-bd_sf"/>
</dbReference>
<dbReference type="CDD" id="cd00090">
    <property type="entry name" value="HTH_ARSR"/>
    <property type="match status" value="1"/>
</dbReference>
<dbReference type="PROSITE" id="PS50987">
    <property type="entry name" value="HTH_ARSR_2"/>
    <property type="match status" value="1"/>
</dbReference>
<keyword evidence="6" id="KW-1185">Reference proteome</keyword>
<dbReference type="InterPro" id="IPR051081">
    <property type="entry name" value="HTH_MetalResp_TranReg"/>
</dbReference>
<dbReference type="InterPro" id="IPR036390">
    <property type="entry name" value="WH_DNA-bd_sf"/>
</dbReference>
<evidence type="ECO:0000313" key="6">
    <source>
        <dbReference type="Proteomes" id="UP000236724"/>
    </source>
</evidence>
<dbReference type="RefSeq" id="WP_286019578.1">
    <property type="nucleotide sequence ID" value="NZ_FMSV02000556.1"/>
</dbReference>
<feature type="domain" description="HTH arsR-type" evidence="4">
    <location>
        <begin position="1"/>
        <end position="101"/>
    </location>
</feature>
<dbReference type="InterPro" id="IPR001845">
    <property type="entry name" value="HTH_ArsR_DNA-bd_dom"/>
</dbReference>
<gene>
    <name evidence="5" type="ORF">MBHS_04639</name>
</gene>
<protein>
    <submittedName>
        <fullName evidence="5">DNA-binding transcriptional repressor ArsR</fullName>
    </submittedName>
</protein>
<dbReference type="SMART" id="SM00418">
    <property type="entry name" value="HTH_ARSR"/>
    <property type="match status" value="1"/>
</dbReference>
<dbReference type="Pfam" id="PF09339">
    <property type="entry name" value="HTH_IclR"/>
    <property type="match status" value="1"/>
</dbReference>
<keyword evidence="2 5" id="KW-0238">DNA-binding</keyword>
<dbReference type="PANTHER" id="PTHR33154">
    <property type="entry name" value="TRANSCRIPTIONAL REGULATOR, ARSR FAMILY"/>
    <property type="match status" value="1"/>
</dbReference>
<dbReference type="EMBL" id="FMSV02000556">
    <property type="protein sequence ID" value="SEH08746.1"/>
    <property type="molecule type" value="Genomic_DNA"/>
</dbReference>